<dbReference type="Proteomes" id="UP000276215">
    <property type="component" value="Unassembled WGS sequence"/>
</dbReference>
<feature type="non-terminal residue" evidence="4">
    <location>
        <position position="216"/>
    </location>
</feature>
<dbReference type="PROSITE" id="PS50088">
    <property type="entry name" value="ANK_REPEAT"/>
    <property type="match status" value="2"/>
</dbReference>
<sequence length="216" mass="24168">ASRAGYLPLHWAIQANRPDVVGLLLEREGIDHNKRNEVAYERGHTALSMACLQSHEQIVEVLLRKSDIQVSLGPGENWTPLHHAMASGKHNIVRMLLEDGRSNVNAFGYNQKVKAPVHIAAYNRDVEMMKMLLADERVDVNSWESTLPAPYNGRLLSPLHFAVQAGYDDLVNLLLADERVDVNLRPGSLLTPIFYAINGGEKMVQLLVDCERVDLN</sequence>
<dbReference type="SUPFAM" id="SSF48403">
    <property type="entry name" value="Ankyrin repeat"/>
    <property type="match status" value="1"/>
</dbReference>
<keyword evidence="1" id="KW-0677">Repeat</keyword>
<accession>A0A3N4JUH0</accession>
<dbReference type="Pfam" id="PF00023">
    <property type="entry name" value="Ank"/>
    <property type="match status" value="3"/>
</dbReference>
<dbReference type="PANTHER" id="PTHR24123:SF33">
    <property type="entry name" value="PROTEIN HOS4"/>
    <property type="match status" value="1"/>
</dbReference>
<dbReference type="Pfam" id="PF12796">
    <property type="entry name" value="Ank_2"/>
    <property type="match status" value="1"/>
</dbReference>
<feature type="repeat" description="ANK" evidence="3">
    <location>
        <begin position="4"/>
        <end position="37"/>
    </location>
</feature>
<keyword evidence="2 3" id="KW-0040">ANK repeat</keyword>
<feature type="repeat" description="ANK" evidence="3">
    <location>
        <begin position="76"/>
        <end position="100"/>
    </location>
</feature>
<dbReference type="EMBL" id="ML120370">
    <property type="protein sequence ID" value="RPB01996.1"/>
    <property type="molecule type" value="Genomic_DNA"/>
</dbReference>
<reference evidence="4 5" key="1">
    <citation type="journal article" date="2018" name="Nat. Ecol. Evol.">
        <title>Pezizomycetes genomes reveal the molecular basis of ectomycorrhizal truffle lifestyle.</title>
        <authorList>
            <person name="Murat C."/>
            <person name="Payen T."/>
            <person name="Noel B."/>
            <person name="Kuo A."/>
            <person name="Morin E."/>
            <person name="Chen J."/>
            <person name="Kohler A."/>
            <person name="Krizsan K."/>
            <person name="Balestrini R."/>
            <person name="Da Silva C."/>
            <person name="Montanini B."/>
            <person name="Hainaut M."/>
            <person name="Levati E."/>
            <person name="Barry K.W."/>
            <person name="Belfiori B."/>
            <person name="Cichocki N."/>
            <person name="Clum A."/>
            <person name="Dockter R.B."/>
            <person name="Fauchery L."/>
            <person name="Guy J."/>
            <person name="Iotti M."/>
            <person name="Le Tacon F."/>
            <person name="Lindquist E.A."/>
            <person name="Lipzen A."/>
            <person name="Malagnac F."/>
            <person name="Mello A."/>
            <person name="Molinier V."/>
            <person name="Miyauchi S."/>
            <person name="Poulain J."/>
            <person name="Riccioni C."/>
            <person name="Rubini A."/>
            <person name="Sitrit Y."/>
            <person name="Splivallo R."/>
            <person name="Traeger S."/>
            <person name="Wang M."/>
            <person name="Zifcakova L."/>
            <person name="Wipf D."/>
            <person name="Zambonelli A."/>
            <person name="Paolocci F."/>
            <person name="Nowrousian M."/>
            <person name="Ottonello S."/>
            <person name="Baldrian P."/>
            <person name="Spatafora J.W."/>
            <person name="Henrissat B."/>
            <person name="Nagy L.G."/>
            <person name="Aury J.M."/>
            <person name="Wincker P."/>
            <person name="Grigoriev I.V."/>
            <person name="Bonfante P."/>
            <person name="Martin F.M."/>
        </authorList>
    </citation>
    <scope>NUCLEOTIDE SEQUENCE [LARGE SCALE GENOMIC DNA]</scope>
    <source>
        <strain evidence="4 5">120613-1</strain>
    </source>
</reference>
<evidence type="ECO:0000313" key="4">
    <source>
        <dbReference type="EMBL" id="RPB01996.1"/>
    </source>
</evidence>
<dbReference type="InterPro" id="IPR036770">
    <property type="entry name" value="Ankyrin_rpt-contain_sf"/>
</dbReference>
<dbReference type="PANTHER" id="PTHR24123">
    <property type="entry name" value="ANKYRIN REPEAT-CONTAINING"/>
    <property type="match status" value="1"/>
</dbReference>
<evidence type="ECO:0000256" key="2">
    <source>
        <dbReference type="ARBA" id="ARBA00023043"/>
    </source>
</evidence>
<feature type="non-terminal residue" evidence="4">
    <location>
        <position position="1"/>
    </location>
</feature>
<protein>
    <submittedName>
        <fullName evidence="4">Ankyrin</fullName>
    </submittedName>
</protein>
<proteinExistence type="predicted"/>
<organism evidence="4 5">
    <name type="scientific">Choiromyces venosus 120613-1</name>
    <dbReference type="NCBI Taxonomy" id="1336337"/>
    <lineage>
        <taxon>Eukaryota</taxon>
        <taxon>Fungi</taxon>
        <taxon>Dikarya</taxon>
        <taxon>Ascomycota</taxon>
        <taxon>Pezizomycotina</taxon>
        <taxon>Pezizomycetes</taxon>
        <taxon>Pezizales</taxon>
        <taxon>Tuberaceae</taxon>
        <taxon>Choiromyces</taxon>
    </lineage>
</organism>
<evidence type="ECO:0000256" key="1">
    <source>
        <dbReference type="ARBA" id="ARBA00022737"/>
    </source>
</evidence>
<gene>
    <name evidence="4" type="ORF">L873DRAFT_1629634</name>
</gene>
<evidence type="ECO:0000313" key="5">
    <source>
        <dbReference type="Proteomes" id="UP000276215"/>
    </source>
</evidence>
<dbReference type="Gene3D" id="1.25.40.20">
    <property type="entry name" value="Ankyrin repeat-containing domain"/>
    <property type="match status" value="2"/>
</dbReference>
<dbReference type="SMART" id="SM00248">
    <property type="entry name" value="ANK"/>
    <property type="match status" value="5"/>
</dbReference>
<name>A0A3N4JUH0_9PEZI</name>
<dbReference type="STRING" id="1336337.A0A3N4JUH0"/>
<dbReference type="InterPro" id="IPR051165">
    <property type="entry name" value="Multifunctional_ANK_Repeat"/>
</dbReference>
<keyword evidence="5" id="KW-1185">Reference proteome</keyword>
<dbReference type="OrthoDB" id="4195796at2759"/>
<dbReference type="PROSITE" id="PS50297">
    <property type="entry name" value="ANK_REP_REGION"/>
    <property type="match status" value="1"/>
</dbReference>
<evidence type="ECO:0000256" key="3">
    <source>
        <dbReference type="PROSITE-ProRule" id="PRU00023"/>
    </source>
</evidence>
<dbReference type="InterPro" id="IPR002110">
    <property type="entry name" value="Ankyrin_rpt"/>
</dbReference>
<dbReference type="AlphaFoldDB" id="A0A3N4JUH0"/>